<name>A0A645CPC3_9ZZZZ</name>
<dbReference type="GO" id="GO:0010181">
    <property type="term" value="F:FMN binding"/>
    <property type="evidence" value="ECO:0007669"/>
    <property type="project" value="InterPro"/>
</dbReference>
<feature type="domain" description="Flavodoxin-like" evidence="1">
    <location>
        <begin position="73"/>
        <end position="213"/>
    </location>
</feature>
<comment type="caution">
    <text evidence="2">The sequence shown here is derived from an EMBL/GenBank/DDBJ whole genome shotgun (WGS) entry which is preliminary data.</text>
</comment>
<dbReference type="SUPFAM" id="SSF52218">
    <property type="entry name" value="Flavoproteins"/>
    <property type="match status" value="1"/>
</dbReference>
<protein>
    <submittedName>
        <fullName evidence="2">Anaerobic nitric oxide reductase flavorubredoxin</fullName>
    </submittedName>
</protein>
<dbReference type="AlphaFoldDB" id="A0A645CPC3"/>
<dbReference type="EMBL" id="VSSQ01028858">
    <property type="protein sequence ID" value="MPM78745.1"/>
    <property type="molecule type" value="Genomic_DNA"/>
</dbReference>
<dbReference type="InterPro" id="IPR036866">
    <property type="entry name" value="RibonucZ/Hydroxyglut_hydro"/>
</dbReference>
<dbReference type="Gene3D" id="3.60.15.10">
    <property type="entry name" value="Ribonuclease Z/Hydroxyacylglutathione hydrolase-like"/>
    <property type="match status" value="1"/>
</dbReference>
<dbReference type="InterPro" id="IPR008254">
    <property type="entry name" value="Flavodoxin/NO_synth"/>
</dbReference>
<evidence type="ECO:0000259" key="1">
    <source>
        <dbReference type="PROSITE" id="PS50902"/>
    </source>
</evidence>
<dbReference type="PANTHER" id="PTHR43717">
    <property type="entry name" value="ANAEROBIC NITRIC OXIDE REDUCTASE FLAVORUBREDOXIN"/>
    <property type="match status" value="1"/>
</dbReference>
<dbReference type="InterPro" id="IPR029039">
    <property type="entry name" value="Flavoprotein-like_sf"/>
</dbReference>
<sequence>MDQPELYQECIKYYANILTPFSKLVDRKIKEVVGFNLPVSMICPSHGVLWRDNPLQIVTQYTEWAADYQENQITILYDTMWDGTRKMAEAIAAGIKAADAAVQVKLYNTSRRDKNDIITEVFKSKAILVGSPTVNKGILSSVAGILEEIKGLSFKNKKAAAFGTYGWSGESVKILNQILNESGFQVVHDGLKGLWNPDENTVNQCNQFGESFVENLK</sequence>
<organism evidence="2">
    <name type="scientific">bioreactor metagenome</name>
    <dbReference type="NCBI Taxonomy" id="1076179"/>
    <lineage>
        <taxon>unclassified sequences</taxon>
        <taxon>metagenomes</taxon>
        <taxon>ecological metagenomes</taxon>
    </lineage>
</organism>
<dbReference type="Gene3D" id="3.40.50.360">
    <property type="match status" value="1"/>
</dbReference>
<reference evidence="2" key="1">
    <citation type="submission" date="2019-08" db="EMBL/GenBank/DDBJ databases">
        <authorList>
            <person name="Kucharzyk K."/>
            <person name="Murdoch R.W."/>
            <person name="Higgins S."/>
            <person name="Loffler F."/>
        </authorList>
    </citation>
    <scope>NUCLEOTIDE SEQUENCE</scope>
</reference>
<dbReference type="PANTHER" id="PTHR43717:SF1">
    <property type="entry name" value="ANAEROBIC NITRIC OXIDE REDUCTASE FLAVORUBREDOXIN"/>
    <property type="match status" value="1"/>
</dbReference>
<accession>A0A645CPC3</accession>
<evidence type="ECO:0000313" key="2">
    <source>
        <dbReference type="EMBL" id="MPM78745.1"/>
    </source>
</evidence>
<proteinExistence type="predicted"/>
<dbReference type="Pfam" id="PF00258">
    <property type="entry name" value="Flavodoxin_1"/>
    <property type="match status" value="1"/>
</dbReference>
<gene>
    <name evidence="2" type="primary">norV_27</name>
    <name evidence="2" type="ORF">SDC9_125756</name>
</gene>
<dbReference type="PROSITE" id="PS50902">
    <property type="entry name" value="FLAVODOXIN_LIKE"/>
    <property type="match status" value="1"/>
</dbReference>